<dbReference type="PROSITE" id="PS50262">
    <property type="entry name" value="G_PROTEIN_RECEP_F1_2"/>
    <property type="match status" value="1"/>
</dbReference>
<dbReference type="Gene3D" id="1.20.1070.10">
    <property type="entry name" value="Rhodopsin 7-helix transmembrane proteins"/>
    <property type="match status" value="1"/>
</dbReference>
<evidence type="ECO:0000256" key="7">
    <source>
        <dbReference type="SAM" id="MobiDB-lite"/>
    </source>
</evidence>
<keyword evidence="6" id="KW-0675">Receptor</keyword>
<feature type="transmembrane region" description="Helical" evidence="8">
    <location>
        <begin position="58"/>
        <end position="80"/>
    </location>
</feature>
<dbReference type="SUPFAM" id="SSF81321">
    <property type="entry name" value="Family A G protein-coupled receptor-like"/>
    <property type="match status" value="1"/>
</dbReference>
<dbReference type="Pfam" id="PF00001">
    <property type="entry name" value="7tm_1"/>
    <property type="match status" value="1"/>
</dbReference>
<proteinExistence type="predicted"/>
<keyword evidence="3 8" id="KW-0812">Transmembrane</keyword>
<feature type="domain" description="G-protein coupled receptors family 1 profile" evidence="9">
    <location>
        <begin position="38"/>
        <end position="381"/>
    </location>
</feature>
<dbReference type="GO" id="GO:0042277">
    <property type="term" value="F:peptide binding"/>
    <property type="evidence" value="ECO:0007669"/>
    <property type="project" value="TreeGrafter"/>
</dbReference>
<dbReference type="PANTHER" id="PTHR24241:SF76">
    <property type="entry name" value="NEUROPEPTIDE SIFAMIDE RECEPTOR"/>
    <property type="match status" value="1"/>
</dbReference>
<keyword evidence="2" id="KW-1003">Cell membrane</keyword>
<evidence type="ECO:0000256" key="2">
    <source>
        <dbReference type="ARBA" id="ARBA00022475"/>
    </source>
</evidence>
<dbReference type="Proteomes" id="UP000596742">
    <property type="component" value="Unassembled WGS sequence"/>
</dbReference>
<accession>A0A8B6FZA4</accession>
<keyword evidence="4 8" id="KW-1133">Transmembrane helix</keyword>
<evidence type="ECO:0000256" key="8">
    <source>
        <dbReference type="SAM" id="Phobius"/>
    </source>
</evidence>
<feature type="region of interest" description="Disordered" evidence="7">
    <location>
        <begin position="268"/>
        <end position="292"/>
    </location>
</feature>
<feature type="transmembrane region" description="Helical" evidence="8">
    <location>
        <begin position="136"/>
        <end position="156"/>
    </location>
</feature>
<sequence>MPIDMQNSSSEELLQKYNQHITVNVVMICLYLVIGVVGNTMVLLVYKLKLKDTSEERYFIPILAVSDLVSSIVCSVYGIIINYFQFTLKSELAWDFLLCINGCVSFMSIQLLLCIALQRYLKICKQKTLCLKKRRIMVGLSCMLAVTFALPLAFSYDIDNFSIEGKLIGTNPRKIKFESKAGSIAYGVAASVFVIVLYSSFMFLYGKIGCTLYGHIKAQNRRKIPRLPKRIRLTGSLKKSKEYDVKAESVTNANKTCQEKMIKIQTTLNSLDERNDNGQNDTDQRDAESSDNKCEYDINISEPNCVSDNKIQVMNSQPKMKTKNTHNDPRIKRNKQMKNKFTLMFMLITFVFLLCYSPVAVVLTLEGIYTDFWKIYRCPSF</sequence>
<gene>
    <name evidence="10" type="ORF">MGAL_10B049190</name>
</gene>
<comment type="subcellular location">
    <subcellularLocation>
        <location evidence="1">Cell membrane</location>
        <topology evidence="1">Multi-pass membrane protein</topology>
    </subcellularLocation>
</comment>
<name>A0A8B6FZA4_MYTGA</name>
<evidence type="ECO:0000256" key="5">
    <source>
        <dbReference type="ARBA" id="ARBA00023136"/>
    </source>
</evidence>
<protein>
    <recommendedName>
        <fullName evidence="9">G-protein coupled receptors family 1 profile domain-containing protein</fullName>
    </recommendedName>
</protein>
<evidence type="ECO:0000256" key="1">
    <source>
        <dbReference type="ARBA" id="ARBA00004651"/>
    </source>
</evidence>
<evidence type="ECO:0000256" key="3">
    <source>
        <dbReference type="ARBA" id="ARBA00022692"/>
    </source>
</evidence>
<feature type="transmembrane region" description="Helical" evidence="8">
    <location>
        <begin position="184"/>
        <end position="205"/>
    </location>
</feature>
<dbReference type="AlphaFoldDB" id="A0A8B6FZA4"/>
<evidence type="ECO:0000313" key="10">
    <source>
        <dbReference type="EMBL" id="VDI55867.1"/>
    </source>
</evidence>
<dbReference type="PRINTS" id="PR00237">
    <property type="entry name" value="GPCRRHODOPSN"/>
</dbReference>
<dbReference type="GO" id="GO:0005886">
    <property type="term" value="C:plasma membrane"/>
    <property type="evidence" value="ECO:0007669"/>
    <property type="project" value="UniProtKB-SubCell"/>
</dbReference>
<dbReference type="GO" id="GO:0032870">
    <property type="term" value="P:cellular response to hormone stimulus"/>
    <property type="evidence" value="ECO:0007669"/>
    <property type="project" value="TreeGrafter"/>
</dbReference>
<evidence type="ECO:0000259" key="9">
    <source>
        <dbReference type="PROSITE" id="PS50262"/>
    </source>
</evidence>
<dbReference type="OrthoDB" id="10339201at2759"/>
<keyword evidence="11" id="KW-1185">Reference proteome</keyword>
<comment type="caution">
    <text evidence="10">The sequence shown here is derived from an EMBL/GenBank/DDBJ whole genome shotgun (WGS) entry which is preliminary data.</text>
</comment>
<reference evidence="10" key="1">
    <citation type="submission" date="2018-11" db="EMBL/GenBank/DDBJ databases">
        <authorList>
            <person name="Alioto T."/>
            <person name="Alioto T."/>
        </authorList>
    </citation>
    <scope>NUCLEOTIDE SEQUENCE</scope>
</reference>
<feature type="transmembrane region" description="Helical" evidence="8">
    <location>
        <begin position="341"/>
        <end position="363"/>
    </location>
</feature>
<dbReference type="CDD" id="cd00637">
    <property type="entry name" value="7tm_classA_rhodopsin-like"/>
    <property type="match status" value="1"/>
</dbReference>
<evidence type="ECO:0000256" key="4">
    <source>
        <dbReference type="ARBA" id="ARBA00022989"/>
    </source>
</evidence>
<evidence type="ECO:0000313" key="11">
    <source>
        <dbReference type="Proteomes" id="UP000596742"/>
    </source>
</evidence>
<organism evidence="10 11">
    <name type="scientific">Mytilus galloprovincialis</name>
    <name type="common">Mediterranean mussel</name>
    <dbReference type="NCBI Taxonomy" id="29158"/>
    <lineage>
        <taxon>Eukaryota</taxon>
        <taxon>Metazoa</taxon>
        <taxon>Spiralia</taxon>
        <taxon>Lophotrochozoa</taxon>
        <taxon>Mollusca</taxon>
        <taxon>Bivalvia</taxon>
        <taxon>Autobranchia</taxon>
        <taxon>Pteriomorphia</taxon>
        <taxon>Mytilida</taxon>
        <taxon>Mytiloidea</taxon>
        <taxon>Mytilidae</taxon>
        <taxon>Mytilinae</taxon>
        <taxon>Mytilus</taxon>
    </lineage>
</organism>
<feature type="compositionally biased region" description="Basic and acidic residues" evidence="7">
    <location>
        <begin position="271"/>
        <end position="292"/>
    </location>
</feature>
<dbReference type="GO" id="GO:0004930">
    <property type="term" value="F:G protein-coupled receptor activity"/>
    <property type="evidence" value="ECO:0007669"/>
    <property type="project" value="InterPro"/>
</dbReference>
<keyword evidence="5 8" id="KW-0472">Membrane</keyword>
<dbReference type="EMBL" id="UYJE01007548">
    <property type="protein sequence ID" value="VDI55867.1"/>
    <property type="molecule type" value="Genomic_DNA"/>
</dbReference>
<feature type="transmembrane region" description="Helical" evidence="8">
    <location>
        <begin position="20"/>
        <end position="46"/>
    </location>
</feature>
<dbReference type="PANTHER" id="PTHR24241">
    <property type="entry name" value="NEUROPEPTIDE RECEPTOR-RELATED G-PROTEIN COUPLED RECEPTOR"/>
    <property type="match status" value="1"/>
</dbReference>
<dbReference type="InterPro" id="IPR017452">
    <property type="entry name" value="GPCR_Rhodpsn_7TM"/>
</dbReference>
<dbReference type="InterPro" id="IPR000276">
    <property type="entry name" value="GPCR_Rhodpsn"/>
</dbReference>
<evidence type="ECO:0000256" key="6">
    <source>
        <dbReference type="ARBA" id="ARBA00023170"/>
    </source>
</evidence>
<feature type="transmembrane region" description="Helical" evidence="8">
    <location>
        <begin position="92"/>
        <end position="115"/>
    </location>
</feature>